<protein>
    <recommendedName>
        <fullName evidence="6">Multicopper oxidase CueO</fullName>
        <ecNumber evidence="5">1.16.3.4</ecNumber>
    </recommendedName>
    <alternativeName>
        <fullName evidence="7">Copper efflux oxidase</fullName>
    </alternativeName>
    <alternativeName>
        <fullName evidence="8">Cuprous oxidase</fullName>
    </alternativeName>
</protein>
<evidence type="ECO:0000256" key="2">
    <source>
        <dbReference type="ARBA" id="ARBA00011245"/>
    </source>
</evidence>
<dbReference type="Pfam" id="PF00394">
    <property type="entry name" value="Cu-oxidase"/>
    <property type="match status" value="1"/>
</dbReference>
<evidence type="ECO:0000259" key="13">
    <source>
        <dbReference type="Pfam" id="PF07732"/>
    </source>
</evidence>
<gene>
    <name evidence="14" type="ORF">HNR09_001924</name>
</gene>
<dbReference type="GO" id="GO:0005507">
    <property type="term" value="F:copper ion binding"/>
    <property type="evidence" value="ECO:0007669"/>
    <property type="project" value="InterPro"/>
</dbReference>
<dbReference type="Gene3D" id="2.60.40.420">
    <property type="entry name" value="Cupredoxins - blue copper proteins"/>
    <property type="match status" value="3"/>
</dbReference>
<feature type="domain" description="Plastocyanin-like" evidence="11">
    <location>
        <begin position="231"/>
        <end position="311"/>
    </location>
</feature>
<evidence type="ECO:0000256" key="7">
    <source>
        <dbReference type="ARBA" id="ARBA00042896"/>
    </source>
</evidence>
<reference evidence="14 15" key="1">
    <citation type="submission" date="2020-07" db="EMBL/GenBank/DDBJ databases">
        <title>Sequencing the genomes of 1000 actinobacteria strains.</title>
        <authorList>
            <person name="Klenk H.-P."/>
        </authorList>
    </citation>
    <scope>NUCLEOTIDE SEQUENCE [LARGE SCALE GENOMIC DNA]</scope>
    <source>
        <strain evidence="14 15">DSM 15475</strain>
    </source>
</reference>
<dbReference type="CDD" id="cd13867">
    <property type="entry name" value="CuRO_2_CueO_FtsP"/>
    <property type="match status" value="1"/>
</dbReference>
<dbReference type="PROSITE" id="PS00080">
    <property type="entry name" value="MULTICOPPER_OXIDASE2"/>
    <property type="match status" value="1"/>
</dbReference>
<proteinExistence type="inferred from homology"/>
<dbReference type="GO" id="GO:0016491">
    <property type="term" value="F:oxidoreductase activity"/>
    <property type="evidence" value="ECO:0007669"/>
    <property type="project" value="UniProtKB-KW"/>
</dbReference>
<organism evidence="14 15">
    <name type="scientific">Nesterenkonia xinjiangensis</name>
    <dbReference type="NCBI Taxonomy" id="225327"/>
    <lineage>
        <taxon>Bacteria</taxon>
        <taxon>Bacillati</taxon>
        <taxon>Actinomycetota</taxon>
        <taxon>Actinomycetes</taxon>
        <taxon>Micrococcales</taxon>
        <taxon>Micrococcaceae</taxon>
        <taxon>Nesterenkonia</taxon>
    </lineage>
</organism>
<dbReference type="AlphaFoldDB" id="A0A7Z0KA69"/>
<feature type="compositionally biased region" description="Basic and acidic residues" evidence="10">
    <location>
        <begin position="507"/>
        <end position="522"/>
    </location>
</feature>
<dbReference type="SUPFAM" id="SSF49503">
    <property type="entry name" value="Cupredoxins"/>
    <property type="match status" value="3"/>
</dbReference>
<dbReference type="Pfam" id="PF07732">
    <property type="entry name" value="Cu-oxidase_3"/>
    <property type="match status" value="1"/>
</dbReference>
<evidence type="ECO:0000256" key="1">
    <source>
        <dbReference type="ARBA" id="ARBA00010609"/>
    </source>
</evidence>
<evidence type="ECO:0000313" key="14">
    <source>
        <dbReference type="EMBL" id="NYJ78513.1"/>
    </source>
</evidence>
<dbReference type="CDD" id="cd04232">
    <property type="entry name" value="CuRO_1_CueO_FtsP"/>
    <property type="match status" value="1"/>
</dbReference>
<dbReference type="PANTHER" id="PTHR48267">
    <property type="entry name" value="CUPREDOXIN SUPERFAMILY PROTEIN"/>
    <property type="match status" value="1"/>
</dbReference>
<comment type="caution">
    <text evidence="14">The sequence shown here is derived from an EMBL/GenBank/DDBJ whole genome shotgun (WGS) entry which is preliminary data.</text>
</comment>
<comment type="subunit">
    <text evidence="2">Monomer.</text>
</comment>
<dbReference type="PROSITE" id="PS51318">
    <property type="entry name" value="TAT"/>
    <property type="match status" value="1"/>
</dbReference>
<dbReference type="InterPro" id="IPR011706">
    <property type="entry name" value="Cu-oxidase_C"/>
</dbReference>
<dbReference type="EMBL" id="JACCFY010000001">
    <property type="protein sequence ID" value="NYJ78513.1"/>
    <property type="molecule type" value="Genomic_DNA"/>
</dbReference>
<dbReference type="RefSeq" id="WP_179541848.1">
    <property type="nucleotide sequence ID" value="NZ_BAAALL010000005.1"/>
</dbReference>
<dbReference type="EC" id="1.16.3.4" evidence="5"/>
<evidence type="ECO:0000256" key="6">
    <source>
        <dbReference type="ARBA" id="ARBA00041027"/>
    </source>
</evidence>
<dbReference type="InterPro" id="IPR011707">
    <property type="entry name" value="Cu-oxidase-like_N"/>
</dbReference>
<evidence type="ECO:0000313" key="15">
    <source>
        <dbReference type="Proteomes" id="UP000535437"/>
    </source>
</evidence>
<evidence type="ECO:0000259" key="11">
    <source>
        <dbReference type="Pfam" id="PF00394"/>
    </source>
</evidence>
<dbReference type="InterPro" id="IPR008972">
    <property type="entry name" value="Cupredoxin"/>
</dbReference>
<keyword evidence="4 14" id="KW-0560">Oxidoreductase</keyword>
<dbReference type="InterPro" id="IPR002355">
    <property type="entry name" value="Cu_oxidase_Cu_BS"/>
</dbReference>
<accession>A0A7Z0KA69</accession>
<dbReference type="InterPro" id="IPR045087">
    <property type="entry name" value="Cu-oxidase_fam"/>
</dbReference>
<evidence type="ECO:0000256" key="5">
    <source>
        <dbReference type="ARBA" id="ARBA00038978"/>
    </source>
</evidence>
<dbReference type="Pfam" id="PF07731">
    <property type="entry name" value="Cu-oxidase_2"/>
    <property type="match status" value="1"/>
</dbReference>
<keyword evidence="15" id="KW-1185">Reference proteome</keyword>
<feature type="region of interest" description="Disordered" evidence="10">
    <location>
        <begin position="501"/>
        <end position="522"/>
    </location>
</feature>
<evidence type="ECO:0000256" key="4">
    <source>
        <dbReference type="ARBA" id="ARBA00023002"/>
    </source>
</evidence>
<comment type="similarity">
    <text evidence="1">Belongs to the multicopper oxidase family.</text>
</comment>
<feature type="domain" description="Plastocyanin-like" evidence="13">
    <location>
        <begin position="80"/>
        <end position="192"/>
    </location>
</feature>
<evidence type="ECO:0000259" key="12">
    <source>
        <dbReference type="Pfam" id="PF07731"/>
    </source>
</evidence>
<sequence>MSPADRLLGRRHVLRLGVSGLGLAALGAAGCGSAPVRTARSTVGQVDFRHALHIPPLAEPTRVQGDDGARLTFDLAAQEGRAHIVDQGETRTWGINGDHLGPTLRARRGDTVIVRFTNGLSETTTLHWHGMHLPAEADGGPHQMVEPGESWEPSWRIAQPAATLWYHPHPHGETEAHVHRGIAGLFLLDDDEEEALDLPREYGVDDIPVIVQDRTFDAQGQLVETSHRNNGMLGETVLVNGTADPVLEVSAERTRLRILNGSGARSYAFGFEDGRTFAMIASDGGLLPAPVRMERIMLTPGERAEILVDMEPAEEVVLRSFPQDLGLTRGMADSTGSGDELDIMLLRAAQTLRPASALPSILARLEALEETAASTVRGFELRTNRINGRSMDRGRIDEVVTAGTTEIWEVWNDHGQPHNVHIHDVQFQILSVGAEPPPPELAGWKDTVYLPPHERVRLIMRFSDYTSTEIPYMYHCHLLWHEDQGMMGQFVVVAPGEEDDVDVAPRLGDDGSGPREPGPHGH</sequence>
<evidence type="ECO:0000256" key="9">
    <source>
        <dbReference type="ARBA" id="ARBA00048092"/>
    </source>
</evidence>
<keyword evidence="3" id="KW-0479">Metal-binding</keyword>
<evidence type="ECO:0000256" key="3">
    <source>
        <dbReference type="ARBA" id="ARBA00022723"/>
    </source>
</evidence>
<evidence type="ECO:0000256" key="10">
    <source>
        <dbReference type="SAM" id="MobiDB-lite"/>
    </source>
</evidence>
<dbReference type="Proteomes" id="UP000535437">
    <property type="component" value="Unassembled WGS sequence"/>
</dbReference>
<dbReference type="InterPro" id="IPR001117">
    <property type="entry name" value="Cu-oxidase_2nd"/>
</dbReference>
<name>A0A7Z0KA69_9MICC</name>
<dbReference type="CDD" id="cd13890">
    <property type="entry name" value="CuRO_3_CueO_FtsP"/>
    <property type="match status" value="1"/>
</dbReference>
<feature type="domain" description="Plastocyanin-like" evidence="12">
    <location>
        <begin position="383"/>
        <end position="493"/>
    </location>
</feature>
<comment type="catalytic activity">
    <reaction evidence="9">
        <text>4 Cu(+) + O2 + 4 H(+) = 4 Cu(2+) + 2 H2O</text>
        <dbReference type="Rhea" id="RHEA:30083"/>
        <dbReference type="ChEBI" id="CHEBI:15377"/>
        <dbReference type="ChEBI" id="CHEBI:15378"/>
        <dbReference type="ChEBI" id="CHEBI:15379"/>
        <dbReference type="ChEBI" id="CHEBI:29036"/>
        <dbReference type="ChEBI" id="CHEBI:49552"/>
        <dbReference type="EC" id="1.16.3.4"/>
    </reaction>
    <physiologicalReaction direction="left-to-right" evidence="9">
        <dbReference type="Rhea" id="RHEA:30084"/>
    </physiologicalReaction>
</comment>
<dbReference type="PROSITE" id="PS51257">
    <property type="entry name" value="PROKAR_LIPOPROTEIN"/>
    <property type="match status" value="1"/>
</dbReference>
<dbReference type="InterPro" id="IPR006311">
    <property type="entry name" value="TAT_signal"/>
</dbReference>
<dbReference type="PANTHER" id="PTHR48267:SF1">
    <property type="entry name" value="BILIRUBIN OXIDASE"/>
    <property type="match status" value="1"/>
</dbReference>
<evidence type="ECO:0000256" key="8">
    <source>
        <dbReference type="ARBA" id="ARBA00043090"/>
    </source>
</evidence>